<name>A0A6I1MP68_9CLOT</name>
<dbReference type="EMBL" id="WHJC01000589">
    <property type="protein sequence ID" value="MPQ45316.1"/>
    <property type="molecule type" value="Genomic_DNA"/>
</dbReference>
<keyword evidence="4 7" id="KW-0812">Transmembrane</keyword>
<comment type="similarity">
    <text evidence="2">Belongs to the CpsC/CapA family.</text>
</comment>
<dbReference type="InterPro" id="IPR003856">
    <property type="entry name" value="LPS_length_determ_N"/>
</dbReference>
<feature type="domain" description="Polysaccharide chain length determinant N-terminal" evidence="8">
    <location>
        <begin position="12"/>
        <end position="90"/>
    </location>
</feature>
<dbReference type="Proteomes" id="UP000430345">
    <property type="component" value="Unassembled WGS sequence"/>
</dbReference>
<dbReference type="GO" id="GO:0004713">
    <property type="term" value="F:protein tyrosine kinase activity"/>
    <property type="evidence" value="ECO:0007669"/>
    <property type="project" value="TreeGrafter"/>
</dbReference>
<accession>A0A6I1MP68</accession>
<dbReference type="PANTHER" id="PTHR32309:SF13">
    <property type="entry name" value="FERRIC ENTEROBACTIN TRANSPORT PROTEIN FEPE"/>
    <property type="match status" value="1"/>
</dbReference>
<feature type="transmembrane region" description="Helical" evidence="7">
    <location>
        <begin position="21"/>
        <end position="41"/>
    </location>
</feature>
<protein>
    <recommendedName>
        <fullName evidence="8">Polysaccharide chain length determinant N-terminal domain-containing protein</fullName>
    </recommendedName>
</protein>
<feature type="non-terminal residue" evidence="9">
    <location>
        <position position="177"/>
    </location>
</feature>
<evidence type="ECO:0000313" key="9">
    <source>
        <dbReference type="EMBL" id="MPQ45316.1"/>
    </source>
</evidence>
<dbReference type="GO" id="GO:0005886">
    <property type="term" value="C:plasma membrane"/>
    <property type="evidence" value="ECO:0007669"/>
    <property type="project" value="UniProtKB-SubCell"/>
</dbReference>
<evidence type="ECO:0000313" key="10">
    <source>
        <dbReference type="Proteomes" id="UP000430345"/>
    </source>
</evidence>
<evidence type="ECO:0000256" key="1">
    <source>
        <dbReference type="ARBA" id="ARBA00004651"/>
    </source>
</evidence>
<proteinExistence type="inferred from homology"/>
<dbReference type="PANTHER" id="PTHR32309">
    <property type="entry name" value="TYROSINE-PROTEIN KINASE"/>
    <property type="match status" value="1"/>
</dbReference>
<evidence type="ECO:0000256" key="5">
    <source>
        <dbReference type="ARBA" id="ARBA00022989"/>
    </source>
</evidence>
<evidence type="ECO:0000256" key="7">
    <source>
        <dbReference type="SAM" id="Phobius"/>
    </source>
</evidence>
<evidence type="ECO:0000256" key="3">
    <source>
        <dbReference type="ARBA" id="ARBA00022475"/>
    </source>
</evidence>
<evidence type="ECO:0000256" key="6">
    <source>
        <dbReference type="ARBA" id="ARBA00023136"/>
    </source>
</evidence>
<dbReference type="RefSeq" id="WP_152892483.1">
    <property type="nucleotide sequence ID" value="NZ_WHJC01000589.1"/>
</dbReference>
<keyword evidence="6 7" id="KW-0472">Membrane</keyword>
<comment type="subcellular location">
    <subcellularLocation>
        <location evidence="1">Cell membrane</location>
        <topology evidence="1">Multi-pass membrane protein</topology>
    </subcellularLocation>
</comment>
<sequence length="177" mass="19989">MESKDLTLNDSLYILKKKYKLVIVITALFTILSILANIFLLKPRYEATATLFVGKNEKIQDNYTVADLNSAYVMLNTYISIATTKDFITSSLSKHGINKEATEVLKNLKVIAVKENAPILQFKYVSKDKEEALDVVSAISEEFDKEITEIILNTYSKVIDTPKVEEITVNKLFVVLT</sequence>
<gene>
    <name evidence="9" type="ORF">GBZ86_16500</name>
</gene>
<dbReference type="Pfam" id="PF02706">
    <property type="entry name" value="Wzz"/>
    <property type="match status" value="1"/>
</dbReference>
<dbReference type="OrthoDB" id="2854392at2"/>
<reference evidence="9 10" key="1">
    <citation type="submission" date="2019-10" db="EMBL/GenBank/DDBJ databases">
        <title>The Genome Sequence of Clostridium tarantellae Isolated from Fish Brain.</title>
        <authorList>
            <person name="Bano L."/>
            <person name="Kiel M."/>
            <person name="Sales G."/>
            <person name="Doxey A.C."/>
            <person name="Mansfield M.J."/>
            <person name="Schiavone M."/>
            <person name="Rossetto O."/>
            <person name="Pirazzini M."/>
            <person name="Dobrindt U."/>
            <person name="Montecucco C."/>
        </authorList>
    </citation>
    <scope>NUCLEOTIDE SEQUENCE [LARGE SCALE GENOMIC DNA]</scope>
    <source>
        <strain evidence="9 10">DSM 3997</strain>
    </source>
</reference>
<keyword evidence="5 7" id="KW-1133">Transmembrane helix</keyword>
<dbReference type="AlphaFoldDB" id="A0A6I1MP68"/>
<comment type="caution">
    <text evidence="9">The sequence shown here is derived from an EMBL/GenBank/DDBJ whole genome shotgun (WGS) entry which is preliminary data.</text>
</comment>
<evidence type="ECO:0000256" key="4">
    <source>
        <dbReference type="ARBA" id="ARBA00022692"/>
    </source>
</evidence>
<evidence type="ECO:0000259" key="8">
    <source>
        <dbReference type="Pfam" id="PF02706"/>
    </source>
</evidence>
<dbReference type="InterPro" id="IPR050445">
    <property type="entry name" value="Bact_polysacc_biosynth/exp"/>
</dbReference>
<evidence type="ECO:0000256" key="2">
    <source>
        <dbReference type="ARBA" id="ARBA00006683"/>
    </source>
</evidence>
<keyword evidence="3" id="KW-1003">Cell membrane</keyword>
<organism evidence="9 10">
    <name type="scientific">Clostridium tarantellae</name>
    <dbReference type="NCBI Taxonomy" id="39493"/>
    <lineage>
        <taxon>Bacteria</taxon>
        <taxon>Bacillati</taxon>
        <taxon>Bacillota</taxon>
        <taxon>Clostridia</taxon>
        <taxon>Eubacteriales</taxon>
        <taxon>Clostridiaceae</taxon>
        <taxon>Clostridium</taxon>
    </lineage>
</organism>
<keyword evidence="10" id="KW-1185">Reference proteome</keyword>